<dbReference type="EMBL" id="CP001804">
    <property type="protein sequence ID" value="ACY14008.1"/>
    <property type="molecule type" value="Genomic_DNA"/>
</dbReference>
<dbReference type="AlphaFoldDB" id="D0LUW8"/>
<dbReference type="KEGG" id="hoh:Hoch_1455"/>
<dbReference type="Proteomes" id="UP000001880">
    <property type="component" value="Chromosome"/>
</dbReference>
<feature type="region of interest" description="Disordered" evidence="1">
    <location>
        <begin position="216"/>
        <end position="259"/>
    </location>
</feature>
<keyword evidence="3" id="KW-1185">Reference proteome</keyword>
<sequence>MRYAATDQLGPSPRACISDSFARLASGLLLGLASMGCSDPSPPSMVDAMPAIDAGDAGGPGGSAGLAFHFASAPSLPGDAGGKYDALIEDARFGLVQVRAIGDSATGENTSRDSFDLAWTGGGGEDELSFPQAPPGIYAQLLAEVIRYDIYGTLELDSGRVPFRLSQENSAGIALSVSLGALELEPNMDRVVEIAVNIDDIVDAIDWDEVAPDEAGRLRVGGSSPQGGELHEAIADSFGDDDGSLGVSQVSDDGPLLLE</sequence>
<gene>
    <name evidence="2" type="ordered locus">Hoch_1455</name>
</gene>
<reference evidence="2 3" key="1">
    <citation type="journal article" date="2010" name="Stand. Genomic Sci.">
        <title>Complete genome sequence of Haliangium ochraceum type strain (SMP-2).</title>
        <authorList>
            <consortium name="US DOE Joint Genome Institute (JGI-PGF)"/>
            <person name="Ivanova N."/>
            <person name="Daum C."/>
            <person name="Lang E."/>
            <person name="Abt B."/>
            <person name="Kopitz M."/>
            <person name="Saunders E."/>
            <person name="Lapidus A."/>
            <person name="Lucas S."/>
            <person name="Glavina Del Rio T."/>
            <person name="Nolan M."/>
            <person name="Tice H."/>
            <person name="Copeland A."/>
            <person name="Cheng J.F."/>
            <person name="Chen F."/>
            <person name="Bruce D."/>
            <person name="Goodwin L."/>
            <person name="Pitluck S."/>
            <person name="Mavromatis K."/>
            <person name="Pati A."/>
            <person name="Mikhailova N."/>
            <person name="Chen A."/>
            <person name="Palaniappan K."/>
            <person name="Land M."/>
            <person name="Hauser L."/>
            <person name="Chang Y.J."/>
            <person name="Jeffries C.D."/>
            <person name="Detter J.C."/>
            <person name="Brettin T."/>
            <person name="Rohde M."/>
            <person name="Goker M."/>
            <person name="Bristow J."/>
            <person name="Markowitz V."/>
            <person name="Eisen J.A."/>
            <person name="Hugenholtz P."/>
            <person name="Kyrpides N.C."/>
            <person name="Klenk H.P."/>
        </authorList>
    </citation>
    <scope>NUCLEOTIDE SEQUENCE [LARGE SCALE GENOMIC DNA]</scope>
    <source>
        <strain evidence="3">DSM 14365 / CIP 107738 / JCM 11303 / AJ 13395 / SMP-2</strain>
    </source>
</reference>
<name>D0LUW8_HALO1</name>
<evidence type="ECO:0000313" key="2">
    <source>
        <dbReference type="EMBL" id="ACY14008.1"/>
    </source>
</evidence>
<organism evidence="2 3">
    <name type="scientific">Haliangium ochraceum (strain DSM 14365 / JCM 11303 / SMP-2)</name>
    <dbReference type="NCBI Taxonomy" id="502025"/>
    <lineage>
        <taxon>Bacteria</taxon>
        <taxon>Pseudomonadati</taxon>
        <taxon>Myxococcota</taxon>
        <taxon>Polyangia</taxon>
        <taxon>Haliangiales</taxon>
        <taxon>Kofleriaceae</taxon>
        <taxon>Haliangium</taxon>
    </lineage>
</organism>
<protein>
    <submittedName>
        <fullName evidence="2">Uncharacterized protein</fullName>
    </submittedName>
</protein>
<dbReference type="HOGENOM" id="CLU_1072694_0_0_7"/>
<accession>D0LUW8</accession>
<proteinExistence type="predicted"/>
<evidence type="ECO:0000256" key="1">
    <source>
        <dbReference type="SAM" id="MobiDB-lite"/>
    </source>
</evidence>
<evidence type="ECO:0000313" key="3">
    <source>
        <dbReference type="Proteomes" id="UP000001880"/>
    </source>
</evidence>